<evidence type="ECO:0000313" key="1">
    <source>
        <dbReference type="EMBL" id="GAG93074.1"/>
    </source>
</evidence>
<dbReference type="GO" id="GO:0005886">
    <property type="term" value="C:plasma membrane"/>
    <property type="evidence" value="ECO:0007669"/>
    <property type="project" value="TreeGrafter"/>
</dbReference>
<reference evidence="1" key="1">
    <citation type="journal article" date="2014" name="Front. Microbiol.">
        <title>High frequency of phylogenetically diverse reductive dehalogenase-homologous genes in deep subseafloor sedimentary metagenomes.</title>
        <authorList>
            <person name="Kawai M."/>
            <person name="Futagami T."/>
            <person name="Toyoda A."/>
            <person name="Takaki Y."/>
            <person name="Nishi S."/>
            <person name="Hori S."/>
            <person name="Arai W."/>
            <person name="Tsubouchi T."/>
            <person name="Morono Y."/>
            <person name="Uchiyama I."/>
            <person name="Ito T."/>
            <person name="Fujiyama A."/>
            <person name="Inagaki F."/>
            <person name="Takami H."/>
        </authorList>
    </citation>
    <scope>NUCLEOTIDE SEQUENCE</scope>
    <source>
        <strain evidence="1">Expedition CK06-06</strain>
    </source>
</reference>
<dbReference type="InterPro" id="IPR035965">
    <property type="entry name" value="PAS-like_dom_sf"/>
</dbReference>
<dbReference type="EMBL" id="BART01028772">
    <property type="protein sequence ID" value="GAG93074.1"/>
    <property type="molecule type" value="Genomic_DNA"/>
</dbReference>
<protein>
    <recommendedName>
        <fullName evidence="2">PAC domain-containing protein</fullName>
    </recommendedName>
</protein>
<gene>
    <name evidence="1" type="ORF">S01H4_50640</name>
</gene>
<dbReference type="InterPro" id="IPR000014">
    <property type="entry name" value="PAS"/>
</dbReference>
<proteinExistence type="predicted"/>
<dbReference type="Gene3D" id="3.30.450.20">
    <property type="entry name" value="PAS domain"/>
    <property type="match status" value="1"/>
</dbReference>
<dbReference type="NCBIfam" id="TIGR00229">
    <property type="entry name" value="sensory_box"/>
    <property type="match status" value="1"/>
</dbReference>
<dbReference type="AlphaFoldDB" id="X1BB22"/>
<evidence type="ECO:0008006" key="2">
    <source>
        <dbReference type="Google" id="ProtNLM"/>
    </source>
</evidence>
<dbReference type="SUPFAM" id="SSF55785">
    <property type="entry name" value="PYP-like sensor domain (PAS domain)"/>
    <property type="match status" value="1"/>
</dbReference>
<name>X1BB22_9ZZZZ</name>
<organism evidence="1">
    <name type="scientific">marine sediment metagenome</name>
    <dbReference type="NCBI Taxonomy" id="412755"/>
    <lineage>
        <taxon>unclassified sequences</taxon>
        <taxon>metagenomes</taxon>
        <taxon>ecological metagenomes</taxon>
    </lineage>
</organism>
<dbReference type="PANTHER" id="PTHR39966">
    <property type="entry name" value="BLL2471 PROTEIN-RELATED"/>
    <property type="match status" value="1"/>
</dbReference>
<comment type="caution">
    <text evidence="1">The sequence shown here is derived from an EMBL/GenBank/DDBJ whole genome shotgun (WGS) entry which is preliminary data.</text>
</comment>
<dbReference type="Pfam" id="PF13596">
    <property type="entry name" value="PAS_10"/>
    <property type="match status" value="1"/>
</dbReference>
<dbReference type="PANTHER" id="PTHR39966:SF3">
    <property type="entry name" value="DUF438 DOMAIN-CONTAINING PROTEIN"/>
    <property type="match status" value="1"/>
</dbReference>
<sequence>FYKENNILFPTALKVISENEWREIRGQCDELGYCCFTPEYAKEVAEPFGKPASEPPPVEKGKILFETGELSTEELETVLNTLPVDITFVDKEDGVRYFSQSKERIFPRTKAVIGRKVQQCHPQKSLHVVEQILNDFKKNKGDVAEFWINLKGRLIYIRYFAVRDKNEEYLGCLEVTQDITDIKKIEGEKRLL</sequence>
<feature type="non-terminal residue" evidence="1">
    <location>
        <position position="1"/>
    </location>
</feature>
<accession>X1BB22</accession>